<dbReference type="AlphaFoldDB" id="A0A250KMA0"/>
<name>A0A250KMA0_9GAMM</name>
<sequence length="64" mass="6899">MDSLLSVIFSTYTDPPKYKKYLFISRHVGQTGGLNTVGSWVIPSLLVGADYASRKSSVGEVSSS</sequence>
<dbReference type="Proteomes" id="UP000266313">
    <property type="component" value="Chromosome"/>
</dbReference>
<evidence type="ECO:0000313" key="2">
    <source>
        <dbReference type="Proteomes" id="UP000266313"/>
    </source>
</evidence>
<proteinExistence type="predicted"/>
<organism evidence="1 2">
    <name type="scientific">Methylocaldum marinum</name>
    <dbReference type="NCBI Taxonomy" id="1432792"/>
    <lineage>
        <taxon>Bacteria</taxon>
        <taxon>Pseudomonadati</taxon>
        <taxon>Pseudomonadota</taxon>
        <taxon>Gammaproteobacteria</taxon>
        <taxon>Methylococcales</taxon>
        <taxon>Methylococcaceae</taxon>
        <taxon>Methylocaldum</taxon>
    </lineage>
</organism>
<accession>A0A250KMA0</accession>
<keyword evidence="2" id="KW-1185">Reference proteome</keyword>
<dbReference type="EMBL" id="AP017928">
    <property type="protein sequence ID" value="BBA32755.1"/>
    <property type="molecule type" value="Genomic_DNA"/>
</dbReference>
<evidence type="ECO:0000313" key="1">
    <source>
        <dbReference type="EMBL" id="BBA32755.1"/>
    </source>
</evidence>
<protein>
    <submittedName>
        <fullName evidence="1">FG-GAP repeat-containing protein</fullName>
    </submittedName>
</protein>
<gene>
    <name evidence="1" type="ORF">sS8_0790</name>
</gene>
<dbReference type="KEGG" id="mmai:sS8_0790"/>
<reference evidence="1 2" key="1">
    <citation type="submission" date="2016-12" db="EMBL/GenBank/DDBJ databases">
        <title>Genome sequencing of Methylocaldum marinum.</title>
        <authorList>
            <person name="Takeuchi M."/>
            <person name="Kamagata Y."/>
            <person name="Hiraoka S."/>
            <person name="Oshima K."/>
            <person name="Hattori M."/>
            <person name="Iwasaki W."/>
        </authorList>
    </citation>
    <scope>NUCLEOTIDE SEQUENCE [LARGE SCALE GENOMIC DNA]</scope>
    <source>
        <strain evidence="1 2">S8</strain>
    </source>
</reference>